<comment type="similarity">
    <text evidence="3 6">Belongs to the DHNA family.</text>
</comment>
<gene>
    <name evidence="8" type="primary">folB</name>
    <name evidence="8" type="ORF">I5M32_02970</name>
</gene>
<dbReference type="NCBIfam" id="TIGR00525">
    <property type="entry name" value="folB"/>
    <property type="match status" value="1"/>
</dbReference>
<name>A0ABS1BI87_9SPHI</name>
<dbReference type="Gene3D" id="3.30.1130.10">
    <property type="match status" value="1"/>
</dbReference>
<sequence length="121" mass="13880">MGKTIRKVGLEGVKFNAAIGFYEEERIFKNNFLVDVSVAFEDDDLVKDDLKNTVNYVSLFDICNQSFSKEAQLIETVAQEILQNIKQEFTFVDHINIKIKKLDPPVKAQIQNSFVALDYTK</sequence>
<dbReference type="NCBIfam" id="TIGR00526">
    <property type="entry name" value="folB_dom"/>
    <property type="match status" value="1"/>
</dbReference>
<dbReference type="EC" id="4.1.2.25" evidence="6"/>
<keyword evidence="5 6" id="KW-0456">Lyase</keyword>
<organism evidence="8 9">
    <name type="scientific">Pedobacter segetis</name>
    <dbReference type="NCBI Taxonomy" id="2793069"/>
    <lineage>
        <taxon>Bacteria</taxon>
        <taxon>Pseudomonadati</taxon>
        <taxon>Bacteroidota</taxon>
        <taxon>Sphingobacteriia</taxon>
        <taxon>Sphingobacteriales</taxon>
        <taxon>Sphingobacteriaceae</taxon>
        <taxon>Pedobacter</taxon>
    </lineage>
</organism>
<dbReference type="InterPro" id="IPR043133">
    <property type="entry name" value="GTP-CH-I_C/QueF"/>
</dbReference>
<keyword evidence="4 6" id="KW-0289">Folate biosynthesis</keyword>
<dbReference type="EMBL" id="JAEHFY010000003">
    <property type="protein sequence ID" value="MBK0381909.1"/>
    <property type="molecule type" value="Genomic_DNA"/>
</dbReference>
<evidence type="ECO:0000256" key="6">
    <source>
        <dbReference type="RuleBase" id="RU362079"/>
    </source>
</evidence>
<evidence type="ECO:0000259" key="7">
    <source>
        <dbReference type="SMART" id="SM00905"/>
    </source>
</evidence>
<comment type="function">
    <text evidence="6">Catalyzes the conversion of 7,8-dihydroneopterin to 6-hydroxymethyl-7,8-dihydropterin.</text>
</comment>
<dbReference type="SUPFAM" id="SSF55620">
    <property type="entry name" value="Tetrahydrobiopterin biosynthesis enzymes-like"/>
    <property type="match status" value="1"/>
</dbReference>
<evidence type="ECO:0000256" key="2">
    <source>
        <dbReference type="ARBA" id="ARBA00005013"/>
    </source>
</evidence>
<dbReference type="PANTHER" id="PTHR42844:SF1">
    <property type="entry name" value="DIHYDRONEOPTERIN ALDOLASE 1-RELATED"/>
    <property type="match status" value="1"/>
</dbReference>
<dbReference type="GO" id="GO:0004150">
    <property type="term" value="F:dihydroneopterin aldolase activity"/>
    <property type="evidence" value="ECO:0007669"/>
    <property type="project" value="UniProtKB-EC"/>
</dbReference>
<dbReference type="InterPro" id="IPR006156">
    <property type="entry name" value="Dihydroneopterin_aldolase"/>
</dbReference>
<dbReference type="Proteomes" id="UP000660024">
    <property type="component" value="Unassembled WGS sequence"/>
</dbReference>
<dbReference type="PANTHER" id="PTHR42844">
    <property type="entry name" value="DIHYDRONEOPTERIN ALDOLASE 1-RELATED"/>
    <property type="match status" value="1"/>
</dbReference>
<comment type="pathway">
    <text evidence="2 6">Cofactor biosynthesis; tetrahydrofolate biosynthesis; 2-amino-4-hydroxy-6-hydroxymethyl-7,8-dihydropteridine diphosphate from 7,8-dihydroneopterin triphosphate: step 3/4.</text>
</comment>
<comment type="catalytic activity">
    <reaction evidence="1 6">
        <text>7,8-dihydroneopterin = 6-hydroxymethyl-7,8-dihydropterin + glycolaldehyde</text>
        <dbReference type="Rhea" id="RHEA:10540"/>
        <dbReference type="ChEBI" id="CHEBI:17001"/>
        <dbReference type="ChEBI" id="CHEBI:17071"/>
        <dbReference type="ChEBI" id="CHEBI:44841"/>
        <dbReference type="EC" id="4.1.2.25"/>
    </reaction>
</comment>
<accession>A0ABS1BI87</accession>
<evidence type="ECO:0000256" key="1">
    <source>
        <dbReference type="ARBA" id="ARBA00001353"/>
    </source>
</evidence>
<evidence type="ECO:0000313" key="9">
    <source>
        <dbReference type="Proteomes" id="UP000660024"/>
    </source>
</evidence>
<comment type="caution">
    <text evidence="8">The sequence shown here is derived from an EMBL/GenBank/DDBJ whole genome shotgun (WGS) entry which is preliminary data.</text>
</comment>
<proteinExistence type="inferred from homology"/>
<feature type="domain" description="Dihydroneopterin aldolase/epimerase" evidence="7">
    <location>
        <begin position="8"/>
        <end position="121"/>
    </location>
</feature>
<dbReference type="SMART" id="SM00905">
    <property type="entry name" value="FolB"/>
    <property type="match status" value="1"/>
</dbReference>
<evidence type="ECO:0000313" key="8">
    <source>
        <dbReference type="EMBL" id="MBK0381909.1"/>
    </source>
</evidence>
<keyword evidence="9" id="KW-1185">Reference proteome</keyword>
<dbReference type="RefSeq" id="WP_200584691.1">
    <property type="nucleotide sequence ID" value="NZ_JAEHFY010000003.1"/>
</dbReference>
<dbReference type="InterPro" id="IPR006157">
    <property type="entry name" value="FolB_dom"/>
</dbReference>
<dbReference type="Pfam" id="PF02152">
    <property type="entry name" value="FolB"/>
    <property type="match status" value="1"/>
</dbReference>
<evidence type="ECO:0000256" key="5">
    <source>
        <dbReference type="ARBA" id="ARBA00023239"/>
    </source>
</evidence>
<evidence type="ECO:0000256" key="4">
    <source>
        <dbReference type="ARBA" id="ARBA00022909"/>
    </source>
</evidence>
<protein>
    <recommendedName>
        <fullName evidence="6">7,8-dihydroneopterin aldolase</fullName>
        <ecNumber evidence="6">4.1.2.25</ecNumber>
    </recommendedName>
</protein>
<evidence type="ECO:0000256" key="3">
    <source>
        <dbReference type="ARBA" id="ARBA00005708"/>
    </source>
</evidence>
<reference evidence="8 9" key="1">
    <citation type="submission" date="2020-12" db="EMBL/GenBank/DDBJ databases">
        <title>Bacterial novel species Pedobacter sp. SD-b isolated from soil.</title>
        <authorList>
            <person name="Jung H.-Y."/>
        </authorList>
    </citation>
    <scope>NUCLEOTIDE SEQUENCE [LARGE SCALE GENOMIC DNA]</scope>
    <source>
        <strain evidence="8 9">SD-b</strain>
    </source>
</reference>